<keyword evidence="1" id="KW-0732">Signal</keyword>
<evidence type="ECO:0000313" key="3">
    <source>
        <dbReference type="Proteomes" id="UP001320831"/>
    </source>
</evidence>
<dbReference type="RefSeq" id="WP_260907751.1">
    <property type="nucleotide sequence ID" value="NZ_JAOCZP010000018.1"/>
</dbReference>
<dbReference type="InterPro" id="IPR009642">
    <property type="entry name" value="DUF1236"/>
</dbReference>
<reference evidence="2 3" key="1">
    <citation type="submission" date="2022-09" db="EMBL/GenBank/DDBJ databases">
        <title>Chelativorans salina sp. nov., a novel slightly halophilic bacterium isolated from a saline lake sediment enrichment.</title>
        <authorList>
            <person name="Gao L."/>
            <person name="Fang B.-Z."/>
            <person name="Li W.-J."/>
        </authorList>
    </citation>
    <scope>NUCLEOTIDE SEQUENCE [LARGE SCALE GENOMIC DNA]</scope>
    <source>
        <strain evidence="2 3">EGI FJ00035</strain>
    </source>
</reference>
<keyword evidence="3" id="KW-1185">Reference proteome</keyword>
<name>A0ABT2LX52_9HYPH</name>
<evidence type="ECO:0000256" key="1">
    <source>
        <dbReference type="SAM" id="SignalP"/>
    </source>
</evidence>
<feature type="signal peptide" evidence="1">
    <location>
        <begin position="1"/>
        <end position="21"/>
    </location>
</feature>
<accession>A0ABT2LX52</accession>
<protein>
    <submittedName>
        <fullName evidence="2">DUF1236 domain-containing protein</fullName>
    </submittedName>
</protein>
<evidence type="ECO:0000313" key="2">
    <source>
        <dbReference type="EMBL" id="MCT7378689.1"/>
    </source>
</evidence>
<proteinExistence type="predicted"/>
<organism evidence="2 3">
    <name type="scientific">Chelativorans salis</name>
    <dbReference type="NCBI Taxonomy" id="2978478"/>
    <lineage>
        <taxon>Bacteria</taxon>
        <taxon>Pseudomonadati</taxon>
        <taxon>Pseudomonadota</taxon>
        <taxon>Alphaproteobacteria</taxon>
        <taxon>Hyphomicrobiales</taxon>
        <taxon>Phyllobacteriaceae</taxon>
        <taxon>Chelativorans</taxon>
    </lineage>
</organism>
<dbReference type="Pfam" id="PF06823">
    <property type="entry name" value="DUF1236"/>
    <property type="match status" value="1"/>
</dbReference>
<comment type="caution">
    <text evidence="2">The sequence shown here is derived from an EMBL/GenBank/DDBJ whole genome shotgun (WGS) entry which is preliminary data.</text>
</comment>
<sequence length="101" mass="10991">MKAKLSATVASLMLLAGTAAAQDIVISPEQETVIREYVIANPVEPVQPPPGVSIEVGTALPDTIQLRPLEVPDVTYHYVILEGRTVLVEPQTREIVYVIEQ</sequence>
<feature type="chain" id="PRO_5045642201" evidence="1">
    <location>
        <begin position="22"/>
        <end position="101"/>
    </location>
</feature>
<dbReference type="Proteomes" id="UP001320831">
    <property type="component" value="Unassembled WGS sequence"/>
</dbReference>
<dbReference type="EMBL" id="JAOCZP010000018">
    <property type="protein sequence ID" value="MCT7378689.1"/>
    <property type="molecule type" value="Genomic_DNA"/>
</dbReference>
<gene>
    <name evidence="2" type="ORF">N5A92_27175</name>
</gene>